<dbReference type="SUPFAM" id="SSF51735">
    <property type="entry name" value="NAD(P)-binding Rossmann-fold domains"/>
    <property type="match status" value="1"/>
</dbReference>
<dbReference type="PRINTS" id="PR00081">
    <property type="entry name" value="GDHRDH"/>
</dbReference>
<sequence length="349" mass="37636">MAAQQPPVPRLHNDVYPFIYPSKFRGSLQGKVVLVTGSAGAIGQAVAECFAVAGAKLVLAFNRTQPAAKEHFTGLGAADVLAVQCNVAELSSCEELVRQMHVQSPDSFIHDLSVNLHGPYYLMRLLMPGMRAQRSGCVLNITSRAGVLPNIPFSTSYHASKAALINLTGCVQAEVDVDGLEDIHLYALHPGGVKSEMTLNSGFSLSLSLSLPFSLSLSPTPFPSKFQQITYIYPPLTLHSPPEYKNAETTLPNHPALAAKLTQRVDVYNDSPYLNGMTCVALATGLARRVLRGRYFDVGQDLEDVLRPEAAEAAIRADPALYTLHTRYLGAVPDSSGAVLDKPFVFPGF</sequence>
<gene>
    <name evidence="4" type="ORF">PG986_014898</name>
</gene>
<evidence type="ECO:0008006" key="6">
    <source>
        <dbReference type="Google" id="ProtNLM"/>
    </source>
</evidence>
<evidence type="ECO:0000313" key="4">
    <source>
        <dbReference type="EMBL" id="KAK7938030.1"/>
    </source>
</evidence>
<dbReference type="Gene3D" id="3.40.50.720">
    <property type="entry name" value="NAD(P)-binding Rossmann-like Domain"/>
    <property type="match status" value="2"/>
</dbReference>
<dbReference type="GeneID" id="92084182"/>
<dbReference type="InterPro" id="IPR036291">
    <property type="entry name" value="NAD(P)-bd_dom_sf"/>
</dbReference>
<protein>
    <recommendedName>
        <fullName evidence="6">NAD(P)-binding protein</fullName>
    </recommendedName>
</protein>
<evidence type="ECO:0000256" key="1">
    <source>
        <dbReference type="ARBA" id="ARBA00006484"/>
    </source>
</evidence>
<comment type="similarity">
    <text evidence="1">Belongs to the short-chain dehydrogenases/reductases (SDR) family.</text>
</comment>
<dbReference type="PANTHER" id="PTHR43391">
    <property type="entry name" value="RETINOL DEHYDROGENASE-RELATED"/>
    <property type="match status" value="1"/>
</dbReference>
<keyword evidence="5" id="KW-1185">Reference proteome</keyword>
<dbReference type="Pfam" id="PF00106">
    <property type="entry name" value="adh_short"/>
    <property type="match status" value="2"/>
</dbReference>
<accession>A0ABR1PUB4</accession>
<dbReference type="CDD" id="cd05233">
    <property type="entry name" value="SDR_c"/>
    <property type="match status" value="1"/>
</dbReference>
<name>A0ABR1PUB4_9PEZI</name>
<evidence type="ECO:0000256" key="3">
    <source>
        <dbReference type="ARBA" id="ARBA00023002"/>
    </source>
</evidence>
<keyword evidence="2" id="KW-0521">NADP</keyword>
<evidence type="ECO:0000313" key="5">
    <source>
        <dbReference type="Proteomes" id="UP001391051"/>
    </source>
</evidence>
<comment type="caution">
    <text evidence="4">The sequence shown here is derived from an EMBL/GenBank/DDBJ whole genome shotgun (WGS) entry which is preliminary data.</text>
</comment>
<dbReference type="EMBL" id="JAQQWE010000010">
    <property type="protein sequence ID" value="KAK7938030.1"/>
    <property type="molecule type" value="Genomic_DNA"/>
</dbReference>
<reference evidence="4 5" key="1">
    <citation type="submission" date="2023-01" db="EMBL/GenBank/DDBJ databases">
        <title>Analysis of 21 Apiospora genomes using comparative genomics revels a genus with tremendous synthesis potential of carbohydrate active enzymes and secondary metabolites.</title>
        <authorList>
            <person name="Sorensen T."/>
        </authorList>
    </citation>
    <scope>NUCLEOTIDE SEQUENCE [LARGE SCALE GENOMIC DNA]</scope>
    <source>
        <strain evidence="4 5">CBS 24483</strain>
    </source>
</reference>
<keyword evidence="3" id="KW-0560">Oxidoreductase</keyword>
<dbReference type="Proteomes" id="UP001391051">
    <property type="component" value="Unassembled WGS sequence"/>
</dbReference>
<dbReference type="PANTHER" id="PTHR43391:SF14">
    <property type="entry name" value="DEHYDROGENASE_REDUCTASE SDR FAMILY PROTEIN 7-LIKE"/>
    <property type="match status" value="1"/>
</dbReference>
<dbReference type="RefSeq" id="XP_066693358.1">
    <property type="nucleotide sequence ID" value="XM_066851120.1"/>
</dbReference>
<dbReference type="InterPro" id="IPR002347">
    <property type="entry name" value="SDR_fam"/>
</dbReference>
<organism evidence="4 5">
    <name type="scientific">Apiospora aurea</name>
    <dbReference type="NCBI Taxonomy" id="335848"/>
    <lineage>
        <taxon>Eukaryota</taxon>
        <taxon>Fungi</taxon>
        <taxon>Dikarya</taxon>
        <taxon>Ascomycota</taxon>
        <taxon>Pezizomycotina</taxon>
        <taxon>Sordariomycetes</taxon>
        <taxon>Xylariomycetidae</taxon>
        <taxon>Amphisphaeriales</taxon>
        <taxon>Apiosporaceae</taxon>
        <taxon>Apiospora</taxon>
    </lineage>
</organism>
<proteinExistence type="inferred from homology"/>
<evidence type="ECO:0000256" key="2">
    <source>
        <dbReference type="ARBA" id="ARBA00022857"/>
    </source>
</evidence>